<dbReference type="AlphaFoldDB" id="A0A7X2IX22"/>
<dbReference type="Proteomes" id="UP000448867">
    <property type="component" value="Unassembled WGS sequence"/>
</dbReference>
<keyword evidence="3" id="KW-1185">Reference proteome</keyword>
<dbReference type="OrthoDB" id="2988958at2"/>
<feature type="compositionally biased region" description="Polar residues" evidence="1">
    <location>
        <begin position="134"/>
        <end position="144"/>
    </location>
</feature>
<evidence type="ECO:0008006" key="4">
    <source>
        <dbReference type="Google" id="ProtNLM"/>
    </source>
</evidence>
<comment type="caution">
    <text evidence="2">The sequence shown here is derived from an EMBL/GenBank/DDBJ whole genome shotgun (WGS) entry which is preliminary data.</text>
</comment>
<organism evidence="2 3">
    <name type="scientific">Metabacillus lacus</name>
    <dbReference type="NCBI Taxonomy" id="1983721"/>
    <lineage>
        <taxon>Bacteria</taxon>
        <taxon>Bacillati</taxon>
        <taxon>Bacillota</taxon>
        <taxon>Bacilli</taxon>
        <taxon>Bacillales</taxon>
        <taxon>Bacillaceae</taxon>
        <taxon>Metabacillus</taxon>
    </lineage>
</organism>
<protein>
    <recommendedName>
        <fullName evidence="4">Spore cortex protein CoxA</fullName>
    </recommendedName>
</protein>
<gene>
    <name evidence="2" type="ORF">GJU40_04340</name>
</gene>
<evidence type="ECO:0000313" key="3">
    <source>
        <dbReference type="Proteomes" id="UP000448867"/>
    </source>
</evidence>
<feature type="compositionally biased region" description="Low complexity" evidence="1">
    <location>
        <begin position="114"/>
        <end position="133"/>
    </location>
</feature>
<sequence>MSFVLYLFDELIGVKKCGQLQITNSYFPLQNEHPMEEQHNCCLISSEQGVFVLRKTLLGLTAAAVITGGLAGCNNNQGAGQNTDNGGMRNVGYFNNEGHGMDNEGPLTEMLNGNNAARENNRGNSNGNRMGNNPTAINNQNGRGDQNYHGHLNGTGNNNQGRDRELKEDISERVSRIRNVRNVDTVISGDTVLIGIDVNRRDDDNTREQVRRAVAPMTRGKDVRVVTDERQLGRMRNINNDIQNGQSENHINTDVQDLLREMGNTIRRPVENVVR</sequence>
<proteinExistence type="predicted"/>
<accession>A0A7X2IX22</accession>
<evidence type="ECO:0000256" key="1">
    <source>
        <dbReference type="SAM" id="MobiDB-lite"/>
    </source>
</evidence>
<dbReference type="EMBL" id="WKKI01000004">
    <property type="protein sequence ID" value="MRX71402.1"/>
    <property type="molecule type" value="Genomic_DNA"/>
</dbReference>
<dbReference type="Pfam" id="PF09580">
    <property type="entry name" value="Spore_YhcN_YlaJ"/>
    <property type="match status" value="1"/>
</dbReference>
<reference evidence="2 3" key="1">
    <citation type="submission" date="2019-11" db="EMBL/GenBank/DDBJ databases">
        <title>Bacillus lacus genome.</title>
        <authorList>
            <person name="Allen C.J."/>
            <person name="Newman J.D."/>
        </authorList>
    </citation>
    <scope>NUCLEOTIDE SEQUENCE [LARGE SCALE GENOMIC DNA]</scope>
    <source>
        <strain evidence="2 3">KCTC 33946</strain>
    </source>
</reference>
<dbReference type="InterPro" id="IPR019076">
    <property type="entry name" value="Spore_lipoprot_YhcN/YlaJ-like"/>
</dbReference>
<feature type="region of interest" description="Disordered" evidence="1">
    <location>
        <begin position="114"/>
        <end position="167"/>
    </location>
</feature>
<name>A0A7X2IX22_9BACI</name>
<evidence type="ECO:0000313" key="2">
    <source>
        <dbReference type="EMBL" id="MRX71402.1"/>
    </source>
</evidence>